<dbReference type="Proteomes" id="UP000463051">
    <property type="component" value="Unassembled WGS sequence"/>
</dbReference>
<protein>
    <submittedName>
        <fullName evidence="1">Uncharacterized protein</fullName>
    </submittedName>
</protein>
<organism evidence="1 2">
    <name type="scientific">Paenibacillus monticola</name>
    <dbReference type="NCBI Taxonomy" id="2666075"/>
    <lineage>
        <taxon>Bacteria</taxon>
        <taxon>Bacillati</taxon>
        <taxon>Bacillota</taxon>
        <taxon>Bacilli</taxon>
        <taxon>Bacillales</taxon>
        <taxon>Paenibacillaceae</taxon>
        <taxon>Paenibacillus</taxon>
    </lineage>
</organism>
<evidence type="ECO:0000313" key="2">
    <source>
        <dbReference type="Proteomes" id="UP000463051"/>
    </source>
</evidence>
<name>A0A7X2HB72_9BACL</name>
<accession>A0A7X2HB72</accession>
<evidence type="ECO:0000313" key="1">
    <source>
        <dbReference type="EMBL" id="MRN56178.1"/>
    </source>
</evidence>
<reference evidence="1 2" key="1">
    <citation type="submission" date="2019-11" db="EMBL/GenBank/DDBJ databases">
        <title>Paenibacillus monticola sp. nov., a novel PGPR strain isolated from mountain sample in China.</title>
        <authorList>
            <person name="Zhao Q."/>
            <person name="Li H.-P."/>
            <person name="Zhang J.-L."/>
        </authorList>
    </citation>
    <scope>NUCLEOTIDE SEQUENCE [LARGE SCALE GENOMIC DNA]</scope>
    <source>
        <strain evidence="1 2">LC-T2</strain>
    </source>
</reference>
<comment type="caution">
    <text evidence="1">The sequence shown here is derived from an EMBL/GenBank/DDBJ whole genome shotgun (WGS) entry which is preliminary data.</text>
</comment>
<dbReference type="EMBL" id="WJXB01000012">
    <property type="protein sequence ID" value="MRN56178.1"/>
    <property type="molecule type" value="Genomic_DNA"/>
</dbReference>
<proteinExistence type="predicted"/>
<dbReference type="AlphaFoldDB" id="A0A7X2HB72"/>
<gene>
    <name evidence="1" type="ORF">GJB61_24710</name>
</gene>
<dbReference type="RefSeq" id="WP_154121663.1">
    <property type="nucleotide sequence ID" value="NZ_WJXB01000012.1"/>
</dbReference>
<keyword evidence="2" id="KW-1185">Reference proteome</keyword>
<sequence length="115" mass="12359">MAILATGPIENSAVGGIRPTQQVTVKVINRDVVNTSTVLIQGYVLDGTRTLYVSEAFLMAANGVLTRNYFANLDAFEFIFTTGGAAEAQVEISVWGKQASGQLVDAHRIVVEELE</sequence>